<protein>
    <submittedName>
        <fullName evidence="2">Uncharacterized protein</fullName>
    </submittedName>
</protein>
<feature type="compositionally biased region" description="Low complexity" evidence="1">
    <location>
        <begin position="35"/>
        <end position="45"/>
    </location>
</feature>
<feature type="compositionally biased region" description="Basic residues" evidence="1">
    <location>
        <begin position="97"/>
        <end position="106"/>
    </location>
</feature>
<evidence type="ECO:0000313" key="2">
    <source>
        <dbReference type="EMBL" id="KAK4230678.1"/>
    </source>
</evidence>
<accession>A0AAN7BXC8</accession>
<keyword evidence="3" id="KW-1185">Reference proteome</keyword>
<proteinExistence type="predicted"/>
<dbReference type="AlphaFoldDB" id="A0AAN7BXC8"/>
<evidence type="ECO:0000256" key="1">
    <source>
        <dbReference type="SAM" id="MobiDB-lite"/>
    </source>
</evidence>
<dbReference type="Pfam" id="PF20354">
    <property type="entry name" value="DUF6649"/>
    <property type="match status" value="1"/>
</dbReference>
<sequence>MEMDGYGIGGHHRPRDYSFHHHQQYSPFSMPPPYQHQQYQQQEPSRPQRKRKADAPPEHNERLSKRMSLLNLEQSGQKLYVPVEAGNPNAPLDTHPQPHRHHKHHKHTDDDSHMQLDDTKYKVYIHNLDDELSSSSDGESDDGRLIFLSDIEKHLRSNRIPPGVLNPKPDSDLADKQLVLYRIPTSLTVPEEQDSVRKAIIEARARMREQQKPKAESNNALPVQPVATMPAGYVPMDADVPLTQAPGAGGDVSFQQDEDPDAMELD</sequence>
<evidence type="ECO:0000313" key="3">
    <source>
        <dbReference type="Proteomes" id="UP001301958"/>
    </source>
</evidence>
<organism evidence="2 3">
    <name type="scientific">Podospora fimiseda</name>
    <dbReference type="NCBI Taxonomy" id="252190"/>
    <lineage>
        <taxon>Eukaryota</taxon>
        <taxon>Fungi</taxon>
        <taxon>Dikarya</taxon>
        <taxon>Ascomycota</taxon>
        <taxon>Pezizomycotina</taxon>
        <taxon>Sordariomycetes</taxon>
        <taxon>Sordariomycetidae</taxon>
        <taxon>Sordariales</taxon>
        <taxon>Podosporaceae</taxon>
        <taxon>Podospora</taxon>
    </lineage>
</organism>
<dbReference type="Proteomes" id="UP001301958">
    <property type="component" value="Unassembled WGS sequence"/>
</dbReference>
<reference evidence="2" key="2">
    <citation type="submission" date="2023-05" db="EMBL/GenBank/DDBJ databases">
        <authorList>
            <consortium name="Lawrence Berkeley National Laboratory"/>
            <person name="Steindorff A."/>
            <person name="Hensen N."/>
            <person name="Bonometti L."/>
            <person name="Westerberg I."/>
            <person name="Brannstrom I.O."/>
            <person name="Guillou S."/>
            <person name="Cros-Aarteil S."/>
            <person name="Calhoun S."/>
            <person name="Haridas S."/>
            <person name="Kuo A."/>
            <person name="Mondo S."/>
            <person name="Pangilinan J."/>
            <person name="Riley R."/>
            <person name="Labutti K."/>
            <person name="Andreopoulos B."/>
            <person name="Lipzen A."/>
            <person name="Chen C."/>
            <person name="Yanf M."/>
            <person name="Daum C."/>
            <person name="Ng V."/>
            <person name="Clum A."/>
            <person name="Ohm R."/>
            <person name="Martin F."/>
            <person name="Silar P."/>
            <person name="Natvig D."/>
            <person name="Lalanne C."/>
            <person name="Gautier V."/>
            <person name="Ament-Velasquez S.L."/>
            <person name="Kruys A."/>
            <person name="Hutchinson M.I."/>
            <person name="Powell A.J."/>
            <person name="Barry K."/>
            <person name="Miller A.N."/>
            <person name="Grigoriev I.V."/>
            <person name="Debuchy R."/>
            <person name="Gladieux P."/>
            <person name="Thoren M.H."/>
            <person name="Johannesson H."/>
        </authorList>
    </citation>
    <scope>NUCLEOTIDE SEQUENCE</scope>
    <source>
        <strain evidence="2">CBS 990.96</strain>
    </source>
</reference>
<feature type="region of interest" description="Disordered" evidence="1">
    <location>
        <begin position="232"/>
        <end position="266"/>
    </location>
</feature>
<feature type="region of interest" description="Disordered" evidence="1">
    <location>
        <begin position="83"/>
        <end position="113"/>
    </location>
</feature>
<feature type="compositionally biased region" description="Basic and acidic residues" evidence="1">
    <location>
        <begin position="53"/>
        <end position="64"/>
    </location>
</feature>
<gene>
    <name evidence="2" type="ORF">QBC38DRAFT_452009</name>
</gene>
<comment type="caution">
    <text evidence="2">The sequence shown here is derived from an EMBL/GenBank/DDBJ whole genome shotgun (WGS) entry which is preliminary data.</text>
</comment>
<dbReference type="EMBL" id="MU865297">
    <property type="protein sequence ID" value="KAK4230678.1"/>
    <property type="molecule type" value="Genomic_DNA"/>
</dbReference>
<feature type="compositionally biased region" description="Acidic residues" evidence="1">
    <location>
        <begin position="256"/>
        <end position="266"/>
    </location>
</feature>
<name>A0AAN7BXC8_9PEZI</name>
<feature type="region of interest" description="Disordered" evidence="1">
    <location>
        <begin position="1"/>
        <end position="68"/>
    </location>
</feature>
<reference evidence="2" key="1">
    <citation type="journal article" date="2023" name="Mol. Phylogenet. Evol.">
        <title>Genome-scale phylogeny and comparative genomics of the fungal order Sordariales.</title>
        <authorList>
            <person name="Hensen N."/>
            <person name="Bonometti L."/>
            <person name="Westerberg I."/>
            <person name="Brannstrom I.O."/>
            <person name="Guillou S."/>
            <person name="Cros-Aarteil S."/>
            <person name="Calhoun S."/>
            <person name="Haridas S."/>
            <person name="Kuo A."/>
            <person name="Mondo S."/>
            <person name="Pangilinan J."/>
            <person name="Riley R."/>
            <person name="LaButti K."/>
            <person name="Andreopoulos B."/>
            <person name="Lipzen A."/>
            <person name="Chen C."/>
            <person name="Yan M."/>
            <person name="Daum C."/>
            <person name="Ng V."/>
            <person name="Clum A."/>
            <person name="Steindorff A."/>
            <person name="Ohm R.A."/>
            <person name="Martin F."/>
            <person name="Silar P."/>
            <person name="Natvig D.O."/>
            <person name="Lalanne C."/>
            <person name="Gautier V."/>
            <person name="Ament-Velasquez S.L."/>
            <person name="Kruys A."/>
            <person name="Hutchinson M.I."/>
            <person name="Powell A.J."/>
            <person name="Barry K."/>
            <person name="Miller A.N."/>
            <person name="Grigoriev I.V."/>
            <person name="Debuchy R."/>
            <person name="Gladieux P."/>
            <person name="Hiltunen Thoren M."/>
            <person name="Johannesson H."/>
        </authorList>
    </citation>
    <scope>NUCLEOTIDE SEQUENCE</scope>
    <source>
        <strain evidence="2">CBS 990.96</strain>
    </source>
</reference>
<dbReference type="InterPro" id="IPR046591">
    <property type="entry name" value="DUF6649"/>
</dbReference>